<reference evidence="1" key="1">
    <citation type="journal article" date="2020" name="mSystems">
        <title>Genome- and Community-Level Interaction Insights into Carbon Utilization and Element Cycling Functions of Hydrothermarchaeota in Hydrothermal Sediment.</title>
        <authorList>
            <person name="Zhou Z."/>
            <person name="Liu Y."/>
            <person name="Xu W."/>
            <person name="Pan J."/>
            <person name="Luo Z.H."/>
            <person name="Li M."/>
        </authorList>
    </citation>
    <scope>NUCLEOTIDE SEQUENCE [LARGE SCALE GENOMIC DNA]</scope>
    <source>
        <strain evidence="1">SpSt-349</strain>
    </source>
</reference>
<dbReference type="EMBL" id="DSOV01000056">
    <property type="protein sequence ID" value="HEN43210.1"/>
    <property type="molecule type" value="Genomic_DNA"/>
</dbReference>
<dbReference type="Pfam" id="PF02597">
    <property type="entry name" value="ThiS"/>
    <property type="match status" value="1"/>
</dbReference>
<dbReference type="AlphaFoldDB" id="A0A831XGD3"/>
<dbReference type="InterPro" id="IPR012675">
    <property type="entry name" value="Beta-grasp_dom_sf"/>
</dbReference>
<name>A0A831XGD3_GEOME</name>
<comment type="caution">
    <text evidence="1">The sequence shown here is derived from an EMBL/GenBank/DDBJ whole genome shotgun (WGS) entry which is preliminary data.</text>
</comment>
<dbReference type="SUPFAM" id="SSF54285">
    <property type="entry name" value="MoaD/ThiS"/>
    <property type="match status" value="1"/>
</dbReference>
<proteinExistence type="predicted"/>
<dbReference type="InterPro" id="IPR016155">
    <property type="entry name" value="Mopterin_synth/thiamin_S_b"/>
</dbReference>
<sequence length="74" mass="8248">MNITVKLFATFRTGRFSIESRDYPEGTMVAEVVRELNLSEKELGIMLVNSRHVKLDHRLADGDTLALFPLLGGG</sequence>
<dbReference type="InterPro" id="IPR003749">
    <property type="entry name" value="ThiS/MoaD-like"/>
</dbReference>
<gene>
    <name evidence="1" type="ORF">ENQ87_12720</name>
</gene>
<protein>
    <submittedName>
        <fullName evidence="1">MoaD/ThiS family protein</fullName>
    </submittedName>
</protein>
<organism evidence="1">
    <name type="scientific">Geobacter metallireducens</name>
    <dbReference type="NCBI Taxonomy" id="28232"/>
    <lineage>
        <taxon>Bacteria</taxon>
        <taxon>Pseudomonadati</taxon>
        <taxon>Thermodesulfobacteriota</taxon>
        <taxon>Desulfuromonadia</taxon>
        <taxon>Geobacterales</taxon>
        <taxon>Geobacteraceae</taxon>
        <taxon>Geobacter</taxon>
    </lineage>
</organism>
<dbReference type="Gene3D" id="3.10.20.30">
    <property type="match status" value="1"/>
</dbReference>
<accession>A0A831XGD3</accession>
<dbReference type="CDD" id="cd17040">
    <property type="entry name" value="Ubl_MoaD_like"/>
    <property type="match status" value="1"/>
</dbReference>
<evidence type="ECO:0000313" key="1">
    <source>
        <dbReference type="EMBL" id="HEN43210.1"/>
    </source>
</evidence>